<comment type="caution">
    <text evidence="2">The sequence shown here is derived from an EMBL/GenBank/DDBJ whole genome shotgun (WGS) entry which is preliminary data.</text>
</comment>
<keyword evidence="1" id="KW-0812">Transmembrane</keyword>
<accession>A0ABQ2EGM7</accession>
<feature type="transmembrane region" description="Helical" evidence="1">
    <location>
        <begin position="92"/>
        <end position="110"/>
    </location>
</feature>
<proteinExistence type="predicted"/>
<dbReference type="EMBL" id="BMPP01000001">
    <property type="protein sequence ID" value="GGK11442.1"/>
    <property type="molecule type" value="Genomic_DNA"/>
</dbReference>
<keyword evidence="1" id="KW-1133">Transmembrane helix</keyword>
<feature type="transmembrane region" description="Helical" evidence="1">
    <location>
        <begin position="39"/>
        <end position="56"/>
    </location>
</feature>
<feature type="transmembrane region" description="Helical" evidence="1">
    <location>
        <begin position="62"/>
        <end position="80"/>
    </location>
</feature>
<protein>
    <submittedName>
        <fullName evidence="2">Uncharacterized protein</fullName>
    </submittedName>
</protein>
<name>A0ABQ2EGM7_9DEIO</name>
<dbReference type="Proteomes" id="UP000647587">
    <property type="component" value="Unassembled WGS sequence"/>
</dbReference>
<keyword evidence="1" id="KW-0472">Membrane</keyword>
<gene>
    <name evidence="2" type="ORF">GCM10008955_00840</name>
</gene>
<sequence length="116" mass="12167">MQTGSLGTSSIPALVCEFAQPSEGVRAYSAGMNQLRSPLVGLGVIAFLGSFILMALPQTQLIAGPVLGIVLALCLLILGGQLQNAKSETASNLVGLCGLVSFAVCFYRLGQMLHWW</sequence>
<organism evidence="2 3">
    <name type="scientific">Deinococcus malanensis</name>
    <dbReference type="NCBI Taxonomy" id="1706855"/>
    <lineage>
        <taxon>Bacteria</taxon>
        <taxon>Thermotogati</taxon>
        <taxon>Deinococcota</taxon>
        <taxon>Deinococci</taxon>
        <taxon>Deinococcales</taxon>
        <taxon>Deinococcaceae</taxon>
        <taxon>Deinococcus</taxon>
    </lineage>
</organism>
<reference evidence="3" key="1">
    <citation type="journal article" date="2019" name="Int. J. Syst. Evol. Microbiol.">
        <title>The Global Catalogue of Microorganisms (GCM) 10K type strain sequencing project: providing services to taxonomists for standard genome sequencing and annotation.</title>
        <authorList>
            <consortium name="The Broad Institute Genomics Platform"/>
            <consortium name="The Broad Institute Genome Sequencing Center for Infectious Disease"/>
            <person name="Wu L."/>
            <person name="Ma J."/>
        </authorList>
    </citation>
    <scope>NUCLEOTIDE SEQUENCE [LARGE SCALE GENOMIC DNA]</scope>
    <source>
        <strain evidence="3">JCM 30331</strain>
    </source>
</reference>
<evidence type="ECO:0000313" key="3">
    <source>
        <dbReference type="Proteomes" id="UP000647587"/>
    </source>
</evidence>
<evidence type="ECO:0000313" key="2">
    <source>
        <dbReference type="EMBL" id="GGK11442.1"/>
    </source>
</evidence>
<keyword evidence="3" id="KW-1185">Reference proteome</keyword>
<evidence type="ECO:0000256" key="1">
    <source>
        <dbReference type="SAM" id="Phobius"/>
    </source>
</evidence>